<evidence type="ECO:0000256" key="29">
    <source>
        <dbReference type="ARBA" id="ARBA00069960"/>
    </source>
</evidence>
<feature type="chain" id="PRO_5016041306" description="N-fatty-acyl-amino acid synthase/hydrolase PM20D1" evidence="31">
    <location>
        <begin position="26"/>
        <end position="503"/>
    </location>
</feature>
<comment type="catalytic activity">
    <reaction evidence="21">
        <text>N-(9Z-octadecenoyl)-L-serine + H2O = L-serine + (9Z)-octadecenoate</text>
        <dbReference type="Rhea" id="RHEA:51352"/>
        <dbReference type="ChEBI" id="CHEBI:15377"/>
        <dbReference type="ChEBI" id="CHEBI:30823"/>
        <dbReference type="ChEBI" id="CHEBI:33384"/>
        <dbReference type="ChEBI" id="CHEBI:134031"/>
    </reaction>
    <physiologicalReaction direction="left-to-right" evidence="21">
        <dbReference type="Rhea" id="RHEA:51353"/>
    </physiologicalReaction>
</comment>
<dbReference type="Gene3D" id="3.30.70.360">
    <property type="match status" value="1"/>
</dbReference>
<evidence type="ECO:0000256" key="27">
    <source>
        <dbReference type="ARBA" id="ARBA00049100"/>
    </source>
</evidence>
<dbReference type="InterPro" id="IPR036264">
    <property type="entry name" value="Bact_exopeptidase_dim_dom"/>
</dbReference>
<comment type="catalytic activity">
    <reaction evidence="19">
        <text>N-(5Z,8Z,11Z,14Z)-eicosatetraenoyl-glycine + H2O = (5Z,8Z,11Z,14Z)-eicosatetraenoate + glycine</text>
        <dbReference type="Rhea" id="RHEA:64108"/>
        <dbReference type="ChEBI" id="CHEBI:15377"/>
        <dbReference type="ChEBI" id="CHEBI:32395"/>
        <dbReference type="ChEBI" id="CHEBI:57305"/>
        <dbReference type="ChEBI" id="CHEBI:59002"/>
    </reaction>
    <physiologicalReaction direction="left-to-right" evidence="19">
        <dbReference type="Rhea" id="RHEA:64109"/>
    </physiologicalReaction>
    <physiologicalReaction direction="right-to-left" evidence="19">
        <dbReference type="Rhea" id="RHEA:64110"/>
    </physiologicalReaction>
</comment>
<dbReference type="GO" id="GO:0006508">
    <property type="term" value="P:proteolysis"/>
    <property type="evidence" value="ECO:0007669"/>
    <property type="project" value="UniProtKB-KW"/>
</dbReference>
<dbReference type="InterPro" id="IPR002933">
    <property type="entry name" value="Peptidase_M20"/>
</dbReference>
<evidence type="ECO:0000256" key="8">
    <source>
        <dbReference type="ARBA" id="ARBA00034698"/>
    </source>
</evidence>
<evidence type="ECO:0000256" key="9">
    <source>
        <dbReference type="ARBA" id="ARBA00034807"/>
    </source>
</evidence>
<evidence type="ECO:0000256" key="12">
    <source>
        <dbReference type="ARBA" id="ARBA00047567"/>
    </source>
</evidence>
<comment type="catalytic activity">
    <reaction evidence="12">
        <text>N-(4Z,7Z,10Z,13Z,16Z,19Z-docosahexaenoyl)-L-phenylalanine + H2O = (4Z,7Z,10Z,13Z,16Z,19Z)-docosahexaenoate + L-phenylalanine</text>
        <dbReference type="Rhea" id="RHEA:64132"/>
        <dbReference type="ChEBI" id="CHEBI:15377"/>
        <dbReference type="ChEBI" id="CHEBI:58095"/>
        <dbReference type="ChEBI" id="CHEBI:77016"/>
        <dbReference type="ChEBI" id="CHEBI:149701"/>
    </reaction>
    <physiologicalReaction direction="left-to-right" evidence="12">
        <dbReference type="Rhea" id="RHEA:64133"/>
    </physiologicalReaction>
</comment>
<evidence type="ECO:0000256" key="4">
    <source>
        <dbReference type="ARBA" id="ARBA00022670"/>
    </source>
</evidence>
<dbReference type="GO" id="GO:0006629">
    <property type="term" value="P:lipid metabolic process"/>
    <property type="evidence" value="ECO:0007669"/>
    <property type="project" value="UniProtKB-ARBA"/>
</dbReference>
<comment type="catalytic activity">
    <reaction evidence="17">
        <text>N-(9Z-octadecenoyl)-L-methionine + H2O = (9Z)-octadecenoate + L-methionine</text>
        <dbReference type="Rhea" id="RHEA:64144"/>
        <dbReference type="ChEBI" id="CHEBI:15377"/>
        <dbReference type="ChEBI" id="CHEBI:30823"/>
        <dbReference type="ChEBI" id="CHEBI:57844"/>
        <dbReference type="ChEBI" id="CHEBI:149732"/>
    </reaction>
    <physiologicalReaction direction="left-to-right" evidence="17">
        <dbReference type="Rhea" id="RHEA:64145"/>
    </physiologicalReaction>
</comment>
<comment type="catalytic activity">
    <reaction evidence="20">
        <text>an N-acyl-L-amino acid + H2O = an L-alpha-amino acid + a carboxylate</text>
        <dbReference type="Rhea" id="RHEA:15565"/>
        <dbReference type="ChEBI" id="CHEBI:15377"/>
        <dbReference type="ChEBI" id="CHEBI:29067"/>
        <dbReference type="ChEBI" id="CHEBI:59869"/>
        <dbReference type="ChEBI" id="CHEBI:59874"/>
        <dbReference type="EC" id="3.5.1.14"/>
    </reaction>
    <physiologicalReaction direction="left-to-right" evidence="20">
        <dbReference type="Rhea" id="RHEA:15566"/>
    </physiologicalReaction>
    <physiologicalReaction direction="right-to-left" evidence="20">
        <dbReference type="Rhea" id="RHEA:15567"/>
    </physiologicalReaction>
</comment>
<dbReference type="GO" id="GO:0008233">
    <property type="term" value="F:peptidase activity"/>
    <property type="evidence" value="ECO:0007669"/>
    <property type="project" value="UniProtKB-KW"/>
</dbReference>
<dbReference type="Pfam" id="PF01546">
    <property type="entry name" value="Peptidase_M20"/>
    <property type="match status" value="1"/>
</dbReference>
<evidence type="ECO:0000256" key="14">
    <source>
        <dbReference type="ARBA" id="ARBA00047866"/>
    </source>
</evidence>
<dbReference type="SUPFAM" id="SSF53187">
    <property type="entry name" value="Zn-dependent exopeptidases"/>
    <property type="match status" value="1"/>
</dbReference>
<evidence type="ECO:0000256" key="2">
    <source>
        <dbReference type="ARBA" id="ARBA00006247"/>
    </source>
</evidence>
<evidence type="ECO:0000256" key="16">
    <source>
        <dbReference type="ARBA" id="ARBA00047879"/>
    </source>
</evidence>
<dbReference type="EC" id="3.5.1.14" evidence="3"/>
<evidence type="ECO:0000313" key="34">
    <source>
        <dbReference type="RefSeq" id="XP_022364563.1"/>
    </source>
</evidence>
<keyword evidence="5" id="KW-0479">Metal-binding</keyword>
<dbReference type="GO" id="GO:0043604">
    <property type="term" value="P:amide biosynthetic process"/>
    <property type="evidence" value="ECO:0007669"/>
    <property type="project" value="UniProtKB-ARBA"/>
</dbReference>
<keyword evidence="7" id="KW-0862">Zinc</keyword>
<gene>
    <name evidence="34" type="primary">LOC111151089</name>
</gene>
<dbReference type="GO" id="GO:1990845">
    <property type="term" value="P:adaptive thermogenesis"/>
    <property type="evidence" value="ECO:0007669"/>
    <property type="project" value="UniProtKB-ARBA"/>
</dbReference>
<dbReference type="OrthoDB" id="3064516at2759"/>
<evidence type="ECO:0000256" key="5">
    <source>
        <dbReference type="ARBA" id="ARBA00022723"/>
    </source>
</evidence>
<dbReference type="FunFam" id="3.40.630.10:FF:000027">
    <property type="entry name" value="N-fatty-acyl-amino acid synthase/hydrolase PM20D1"/>
    <property type="match status" value="1"/>
</dbReference>
<dbReference type="Pfam" id="PF07687">
    <property type="entry name" value="M20_dimer"/>
    <property type="match status" value="1"/>
</dbReference>
<dbReference type="AlphaFoldDB" id="A0A2Y9JU99"/>
<organism evidence="33 34">
    <name type="scientific">Enhydra lutris kenyoni</name>
    <name type="common">northern sea otter</name>
    <dbReference type="NCBI Taxonomy" id="391180"/>
    <lineage>
        <taxon>Eukaryota</taxon>
        <taxon>Metazoa</taxon>
        <taxon>Chordata</taxon>
        <taxon>Craniata</taxon>
        <taxon>Vertebrata</taxon>
        <taxon>Euteleostomi</taxon>
        <taxon>Mammalia</taxon>
        <taxon>Eutheria</taxon>
        <taxon>Laurasiatheria</taxon>
        <taxon>Carnivora</taxon>
        <taxon>Caniformia</taxon>
        <taxon>Musteloidea</taxon>
        <taxon>Mustelidae</taxon>
        <taxon>Lutrinae</taxon>
        <taxon>Enhydra</taxon>
    </lineage>
</organism>
<evidence type="ECO:0000256" key="15">
    <source>
        <dbReference type="ARBA" id="ARBA00047874"/>
    </source>
</evidence>
<evidence type="ECO:0000256" key="20">
    <source>
        <dbReference type="ARBA" id="ARBA00048579"/>
    </source>
</evidence>
<name>A0A2Y9JU99_ENHLU</name>
<keyword evidence="33" id="KW-1185">Reference proteome</keyword>
<comment type="catalytic activity">
    <reaction evidence="28">
        <text>N-(9Z-octadecenoyl)-L-lysine + H2O = L-lysine + (9Z)-octadecenoate</text>
        <dbReference type="Rhea" id="RHEA:64192"/>
        <dbReference type="ChEBI" id="CHEBI:15377"/>
        <dbReference type="ChEBI" id="CHEBI:30823"/>
        <dbReference type="ChEBI" id="CHEBI:32551"/>
        <dbReference type="ChEBI" id="CHEBI:149731"/>
    </reaction>
    <physiologicalReaction direction="left-to-right" evidence="28">
        <dbReference type="Rhea" id="RHEA:64193"/>
    </physiologicalReaction>
</comment>
<dbReference type="RefSeq" id="XP_022364563.1">
    <property type="nucleotide sequence ID" value="XM_022508855.1"/>
</dbReference>
<dbReference type="CDD" id="cd05674">
    <property type="entry name" value="M20_yscS"/>
    <property type="match status" value="1"/>
</dbReference>
<comment type="catalytic activity">
    <reaction evidence="13">
        <text>N-octadecanoyl-L-phenylalanine + H2O = octadecanoate + L-phenylalanine</text>
        <dbReference type="Rhea" id="RHEA:64128"/>
        <dbReference type="ChEBI" id="CHEBI:15377"/>
        <dbReference type="ChEBI" id="CHEBI:25629"/>
        <dbReference type="ChEBI" id="CHEBI:58095"/>
        <dbReference type="ChEBI" id="CHEBI:149700"/>
    </reaction>
    <physiologicalReaction direction="left-to-right" evidence="13">
        <dbReference type="Rhea" id="RHEA:64129"/>
    </physiologicalReaction>
</comment>
<comment type="catalytic activity">
    <reaction evidence="26">
        <text>L-phenylalanine + (9Z)-octadecenoate = N-(9Z-octadecenoyl)-L-phenylalanine + H2O</text>
        <dbReference type="Rhea" id="RHEA:51300"/>
        <dbReference type="ChEBI" id="CHEBI:15377"/>
        <dbReference type="ChEBI" id="CHEBI:30823"/>
        <dbReference type="ChEBI" id="CHEBI:58095"/>
        <dbReference type="ChEBI" id="CHEBI:134020"/>
    </reaction>
    <physiologicalReaction direction="left-to-right" evidence="26">
        <dbReference type="Rhea" id="RHEA:51301"/>
    </physiologicalReaction>
    <physiologicalReaction direction="right-to-left" evidence="26">
        <dbReference type="Rhea" id="RHEA:51302"/>
    </physiologicalReaction>
</comment>
<dbReference type="InterPro" id="IPR011650">
    <property type="entry name" value="Peptidase_M20_dimer"/>
</dbReference>
<evidence type="ECO:0000256" key="11">
    <source>
        <dbReference type="ARBA" id="ARBA00047450"/>
    </source>
</evidence>
<evidence type="ECO:0000256" key="7">
    <source>
        <dbReference type="ARBA" id="ARBA00022833"/>
    </source>
</evidence>
<proteinExistence type="inferred from homology"/>
<evidence type="ECO:0000256" key="28">
    <source>
        <dbReference type="ARBA" id="ARBA00049457"/>
    </source>
</evidence>
<protein>
    <recommendedName>
        <fullName evidence="29">N-fatty-acyl-amino acid synthase/hydrolase PM20D1</fullName>
        <ecNumber evidence="9">3.5.1.114</ecNumber>
        <ecNumber evidence="3">3.5.1.14</ecNumber>
    </recommendedName>
    <alternativeName>
        <fullName evidence="30">Peptidase M20 domain-containing protein 1</fullName>
    </alternativeName>
</protein>
<comment type="catalytic activity">
    <reaction evidence="23">
        <text>N-(9Z-octadecenoyl)-L-tryptophan + H2O = L-tryptophan + (9Z)-octadecenoate</text>
        <dbReference type="Rhea" id="RHEA:64176"/>
        <dbReference type="ChEBI" id="CHEBI:15377"/>
        <dbReference type="ChEBI" id="CHEBI:30823"/>
        <dbReference type="ChEBI" id="CHEBI:57912"/>
        <dbReference type="ChEBI" id="CHEBI:149733"/>
    </reaction>
    <physiologicalReaction direction="left-to-right" evidence="23">
        <dbReference type="Rhea" id="RHEA:64177"/>
    </physiologicalReaction>
</comment>
<accession>A0A2Y9JU99</accession>
<evidence type="ECO:0000256" key="13">
    <source>
        <dbReference type="ARBA" id="ARBA00047723"/>
    </source>
</evidence>
<evidence type="ECO:0000313" key="33">
    <source>
        <dbReference type="Proteomes" id="UP000248482"/>
    </source>
</evidence>
<dbReference type="GeneID" id="111151089"/>
<evidence type="ECO:0000256" key="21">
    <source>
        <dbReference type="ARBA" id="ARBA00048597"/>
    </source>
</evidence>
<dbReference type="GO" id="GO:0006520">
    <property type="term" value="P:amino acid metabolic process"/>
    <property type="evidence" value="ECO:0007669"/>
    <property type="project" value="TreeGrafter"/>
</dbReference>
<keyword evidence="4" id="KW-0645">Protease</keyword>
<evidence type="ECO:0000256" key="23">
    <source>
        <dbReference type="ARBA" id="ARBA00048822"/>
    </source>
</evidence>
<comment type="similarity">
    <text evidence="2">Belongs to the peptidase M20A family.</text>
</comment>
<comment type="catalytic activity">
    <reaction evidence="22">
        <text>N-(9Z-octadecenoyl)-L-glutamine + H2O = L-glutamine + (9Z)-octadecenoate</text>
        <dbReference type="Rhea" id="RHEA:51356"/>
        <dbReference type="ChEBI" id="CHEBI:15377"/>
        <dbReference type="ChEBI" id="CHEBI:30823"/>
        <dbReference type="ChEBI" id="CHEBI:58359"/>
        <dbReference type="ChEBI" id="CHEBI:134033"/>
    </reaction>
    <physiologicalReaction direction="left-to-right" evidence="22">
        <dbReference type="Rhea" id="RHEA:51357"/>
    </physiologicalReaction>
</comment>
<dbReference type="Gene3D" id="1.10.150.900">
    <property type="match status" value="1"/>
</dbReference>
<evidence type="ECO:0000256" key="26">
    <source>
        <dbReference type="ARBA" id="ARBA00048879"/>
    </source>
</evidence>
<comment type="catalytic activity">
    <reaction evidence="27">
        <text>N-(5Z,8Z,11Z,14Z-eicosatetraenoyl)-L-serine + H2O = (5Z,8Z,11Z,14Z)-eicosatetraenoate + L-serine</text>
        <dbReference type="Rhea" id="RHEA:64116"/>
        <dbReference type="ChEBI" id="CHEBI:15377"/>
        <dbReference type="ChEBI" id="CHEBI:32395"/>
        <dbReference type="ChEBI" id="CHEBI:33384"/>
        <dbReference type="ChEBI" id="CHEBI:149697"/>
    </reaction>
    <physiologicalReaction direction="left-to-right" evidence="27">
        <dbReference type="Rhea" id="RHEA:64117"/>
    </physiologicalReaction>
    <physiologicalReaction direction="right-to-left" evidence="27">
        <dbReference type="Rhea" id="RHEA:64118"/>
    </physiologicalReaction>
</comment>
<sequence>MVPQCVCLLALAALLLLGTSTVSRSQGLKDQKHQKAPQIPSQFSPGERLAMKEALKGAIQIPTVSFSPENLNTAALAQFGEYIQTVFPTIFKTSFIQHEVIGEYSHLLTVRGSDPSLQPYMLMAHSDVVPAPDEGWEVPPFSGLERDGFIHGRGTVDNKNSLMAILQALELLLNRNYIPRRSFFIALGHDEEVSGHNGAQKISALLQARGVKLAFIVDEGDFIFDGFIPYLKKPFAILGVSEKGSINLRLQVNMSPGHSSAPPKETTIGVLAAAVSRLERTPMPNMFGRGPLKMTLQQLAHEFPFPANIILSNLWLFGPLVSRYMERNYITNALVRTTVALTMFNAGVKVNVIPPVAQAMVNFRIDPAQTVQEVLDLVKNIVADDRVQFHVLTAFDPLPISPSDSQALGYQLLRQTIQSIFPEVSTVVPGICIGNTDSRHYANLTAGIYRFNPLYVTPQSFHSIHGINEKISVQAYETQVKFLFEFIQNADADQEPAPHQHEL</sequence>
<dbReference type="EC" id="3.5.1.114" evidence="9"/>
<comment type="catalytic activity">
    <reaction evidence="18">
        <text>N-(9Z-octadecenoyl)-L-asparagine + H2O = L-asparagine + (9Z)-octadecenoate</text>
        <dbReference type="Rhea" id="RHEA:64136"/>
        <dbReference type="ChEBI" id="CHEBI:15377"/>
        <dbReference type="ChEBI" id="CHEBI:30823"/>
        <dbReference type="ChEBI" id="CHEBI:58048"/>
        <dbReference type="ChEBI" id="CHEBI:149730"/>
    </reaction>
    <physiologicalReaction direction="left-to-right" evidence="18">
        <dbReference type="Rhea" id="RHEA:64137"/>
    </physiologicalReaction>
</comment>
<evidence type="ECO:0000256" key="24">
    <source>
        <dbReference type="ARBA" id="ARBA00048827"/>
    </source>
</evidence>
<comment type="catalytic activity">
    <reaction evidence="25">
        <text>an N-acyl-aromatic L-alpha-amino acid + H2O = an aromatic L-alpha-amino acid + a carboxylate</text>
        <dbReference type="Rhea" id="RHEA:54184"/>
        <dbReference type="ChEBI" id="CHEBI:15377"/>
        <dbReference type="ChEBI" id="CHEBI:29067"/>
        <dbReference type="ChEBI" id="CHEBI:84824"/>
        <dbReference type="ChEBI" id="CHEBI:138093"/>
        <dbReference type="EC" id="3.5.1.114"/>
    </reaction>
    <physiologicalReaction direction="left-to-right" evidence="25">
        <dbReference type="Rhea" id="RHEA:54185"/>
    </physiologicalReaction>
    <physiologicalReaction direction="right-to-left" evidence="25">
        <dbReference type="Rhea" id="RHEA:54186"/>
    </physiologicalReaction>
</comment>
<evidence type="ECO:0000256" key="17">
    <source>
        <dbReference type="ARBA" id="ARBA00048145"/>
    </source>
</evidence>
<dbReference type="SUPFAM" id="SSF55031">
    <property type="entry name" value="Bacterial exopeptidase dimerisation domain"/>
    <property type="match status" value="1"/>
</dbReference>
<evidence type="ECO:0000256" key="30">
    <source>
        <dbReference type="ARBA" id="ARBA00079007"/>
    </source>
</evidence>
<dbReference type="Gene3D" id="3.40.630.10">
    <property type="entry name" value="Zn peptidases"/>
    <property type="match status" value="1"/>
</dbReference>
<comment type="catalytic activity">
    <reaction evidence="11">
        <text>(9Z)-octadecenoate + glycine = N-(9Z-octadecenoyl)glycine + H2O</text>
        <dbReference type="Rhea" id="RHEA:51316"/>
        <dbReference type="ChEBI" id="CHEBI:15377"/>
        <dbReference type="ChEBI" id="CHEBI:30823"/>
        <dbReference type="ChEBI" id="CHEBI:57305"/>
        <dbReference type="ChEBI" id="CHEBI:133992"/>
    </reaction>
    <physiologicalReaction direction="right-to-left" evidence="11">
        <dbReference type="Rhea" id="RHEA:51318"/>
    </physiologicalReaction>
</comment>
<comment type="pathway">
    <text evidence="1">Lipid metabolism; fatty acid metabolism.</text>
</comment>
<evidence type="ECO:0000256" key="10">
    <source>
        <dbReference type="ARBA" id="ARBA00046147"/>
    </source>
</evidence>
<comment type="catalytic activity">
    <reaction evidence="14">
        <text>N-(9Z-octadecenoyl)-L-tyrosine + H2O = L-tyrosine + (9Z)-octadecenoate</text>
        <dbReference type="Rhea" id="RHEA:64184"/>
        <dbReference type="ChEBI" id="CHEBI:15377"/>
        <dbReference type="ChEBI" id="CHEBI:30823"/>
        <dbReference type="ChEBI" id="CHEBI:58315"/>
        <dbReference type="ChEBI" id="CHEBI:149734"/>
    </reaction>
    <physiologicalReaction direction="left-to-right" evidence="14">
        <dbReference type="Rhea" id="RHEA:64185"/>
    </physiologicalReaction>
</comment>
<dbReference type="STRING" id="391180.A0A2Y9JU99"/>
<dbReference type="GO" id="GO:0004046">
    <property type="term" value="F:aminoacylase activity"/>
    <property type="evidence" value="ECO:0007669"/>
    <property type="project" value="UniProtKB-EC"/>
</dbReference>
<keyword evidence="6" id="KW-0378">Hydrolase</keyword>
<dbReference type="PANTHER" id="PTHR45962:SF1">
    <property type="entry name" value="N-FATTY-ACYL-AMINO ACID SYNTHASE_HYDROLASE PM20D1"/>
    <property type="match status" value="1"/>
</dbReference>
<comment type="catalytic activity">
    <reaction evidence="16">
        <text>N-hexadecanoyl-L-phenylalanine + H2O = hexadecanoate + L-phenylalanine</text>
        <dbReference type="Rhea" id="RHEA:64124"/>
        <dbReference type="ChEBI" id="CHEBI:7896"/>
        <dbReference type="ChEBI" id="CHEBI:15377"/>
        <dbReference type="ChEBI" id="CHEBI:58095"/>
        <dbReference type="ChEBI" id="CHEBI:149699"/>
    </reaction>
    <physiologicalReaction direction="left-to-right" evidence="16">
        <dbReference type="Rhea" id="RHEA:64125"/>
    </physiologicalReaction>
</comment>
<dbReference type="PANTHER" id="PTHR45962">
    <property type="entry name" value="N-FATTY-ACYL-AMINO ACID SYNTHASE/HYDROLASE PM20D1"/>
    <property type="match status" value="1"/>
</dbReference>
<feature type="signal peptide" evidence="31">
    <location>
        <begin position="1"/>
        <end position="25"/>
    </location>
</feature>
<evidence type="ECO:0000256" key="31">
    <source>
        <dbReference type="SAM" id="SignalP"/>
    </source>
</evidence>
<evidence type="ECO:0000256" key="3">
    <source>
        <dbReference type="ARBA" id="ARBA00011913"/>
    </source>
</evidence>
<dbReference type="GO" id="GO:0043605">
    <property type="term" value="P:amide catabolic process"/>
    <property type="evidence" value="ECO:0007669"/>
    <property type="project" value="TreeGrafter"/>
</dbReference>
<evidence type="ECO:0000256" key="22">
    <source>
        <dbReference type="ARBA" id="ARBA00048729"/>
    </source>
</evidence>
<evidence type="ECO:0000259" key="32">
    <source>
        <dbReference type="Pfam" id="PF07687"/>
    </source>
</evidence>
<keyword evidence="31" id="KW-0732">Signal</keyword>
<comment type="catalytic activity">
    <reaction evidence="24">
        <text>N-(9Z-octadecenoyl)-L-leucine + H2O = L-leucine + (9Z)-octadecenoate</text>
        <dbReference type="Rhea" id="RHEA:51360"/>
        <dbReference type="ChEBI" id="CHEBI:15377"/>
        <dbReference type="ChEBI" id="CHEBI:30823"/>
        <dbReference type="ChEBI" id="CHEBI:57427"/>
        <dbReference type="ChEBI" id="CHEBI:134035"/>
    </reaction>
    <physiologicalReaction direction="left-to-right" evidence="24">
        <dbReference type="Rhea" id="RHEA:51361"/>
    </physiologicalReaction>
    <physiologicalReaction direction="right-to-left" evidence="24">
        <dbReference type="Rhea" id="RHEA:51362"/>
    </physiologicalReaction>
</comment>
<dbReference type="GO" id="GO:0046872">
    <property type="term" value="F:metal ion binding"/>
    <property type="evidence" value="ECO:0007669"/>
    <property type="project" value="UniProtKB-KW"/>
</dbReference>
<dbReference type="GO" id="GO:0005576">
    <property type="term" value="C:extracellular region"/>
    <property type="evidence" value="ECO:0007669"/>
    <property type="project" value="UniProtKB-ARBA"/>
</dbReference>
<evidence type="ECO:0000256" key="18">
    <source>
        <dbReference type="ARBA" id="ARBA00048380"/>
    </source>
</evidence>
<feature type="domain" description="Peptidase M20 dimerisation" evidence="32">
    <location>
        <begin position="241"/>
        <end position="384"/>
    </location>
</feature>
<comment type="function">
    <text evidence="10">Secreted enzyme that regulates the endogenous N-fatty acyl amino acid (NAAs) tissue and circulating levels by functioning as a bidirectional NAA synthase/hydrolase. It condenses free fatty acids and free amino acids to generate NAAs and bidirectionally catalyzes the reverse hydrolysis reaction. Some of these NAAs stimulate oxidative metabolism via mitochondrial uncoupling, increasing energy expenditure in a UPC1-independent manner. Thereby, this secreted protein may indirectly regulate whole body energy expenditure. PM20D1 circulates in tight association with both low- and high-density (LDL and HDL,respectively) lipoprotein particles.</text>
</comment>
<dbReference type="Proteomes" id="UP000248482">
    <property type="component" value="Unplaced"/>
</dbReference>
<dbReference type="InterPro" id="IPR047177">
    <property type="entry name" value="Pept_M20A"/>
</dbReference>
<evidence type="ECO:0000256" key="19">
    <source>
        <dbReference type="ARBA" id="ARBA00048402"/>
    </source>
</evidence>
<reference evidence="34" key="1">
    <citation type="submission" date="2025-08" db="UniProtKB">
        <authorList>
            <consortium name="RefSeq"/>
        </authorList>
    </citation>
    <scope>IDENTIFICATION</scope>
    <source>
        <tissue evidence="34">Blood</tissue>
    </source>
</reference>
<evidence type="ECO:0000256" key="6">
    <source>
        <dbReference type="ARBA" id="ARBA00022801"/>
    </source>
</evidence>
<comment type="pathway">
    <text evidence="8">Amino-acid metabolism.</text>
</comment>
<comment type="catalytic activity">
    <reaction evidence="15">
        <text>(5Z,8Z,11Z,14Z)-eicosatetraenoate + L-phenylalanine = N-(5Z,8Z,11Z,14Z-eicosatetraenoyl)-L-phenylalanine + H2O</text>
        <dbReference type="Rhea" id="RHEA:51312"/>
        <dbReference type="ChEBI" id="CHEBI:15377"/>
        <dbReference type="ChEBI" id="CHEBI:32395"/>
        <dbReference type="ChEBI" id="CHEBI:58095"/>
        <dbReference type="ChEBI" id="CHEBI:134022"/>
    </reaction>
    <physiologicalReaction direction="left-to-right" evidence="15">
        <dbReference type="Rhea" id="RHEA:51313"/>
    </physiologicalReaction>
    <physiologicalReaction direction="right-to-left" evidence="15">
        <dbReference type="Rhea" id="RHEA:51314"/>
    </physiologicalReaction>
</comment>
<dbReference type="FunFam" id="1.10.150.900:FF:000003">
    <property type="entry name" value="N-fatty-acyl-amino acid synthase/hydrolase PM20D1"/>
    <property type="match status" value="1"/>
</dbReference>
<dbReference type="KEGG" id="elk:111151089"/>
<evidence type="ECO:0000256" key="25">
    <source>
        <dbReference type="ARBA" id="ARBA00048840"/>
    </source>
</evidence>
<evidence type="ECO:0000256" key="1">
    <source>
        <dbReference type="ARBA" id="ARBA00004872"/>
    </source>
</evidence>